<sequence length="641" mass="71175">MDKLRVSKVEDVFLQRGADVQKGSLHLTQHHLIFRPSDASEEHWIPYALLSLVTRQASLLPLAQRRPHSPQGSASLSSSSRSGRIYPLQLRFRTFDAASLGFDSEAKATDVFESLKAVAVIPKPEEVYAFYYTPQPPSEYPDAWSIYDFKAEFTRQGVGSRSKAWRFSDINAKYELSPTYPALFAVPARISDATLQYAAKYRSKGRIPALTYLHWANRGSITRCAQPLPGLKQARSVQDEKVVEAIFSSHSFADTQTGSPSGSIGAVYGATTTNLIVDARPTTNAVATYARGGGTENMDHYKGCRKAYMGIENIHVMRDSINRIVDALRAADEPTTFGLDVGPRRIAPAKQPLDIAALKRSNWLRHLATLLEGAALITRNVHIASSHAMLHCSDGWDRTSQLAALAEVCLDPYYRTMKGFAVLVEKDWLSFGHRFADRCGHGGFVKHFVTAAGHADSSEEEDGDDPEGVINAPQAVGGASAAANAFWGFTKQLTSNFGGGGGEGHGNIKETSPVFTQYLDCVWQIRRQFPNRFEFNDEWLSALHRELYECRFGTFLANCERERKLPTEVGGKSVMGRTHSVWEYMLSETNRTRFLNTQYDPSLDDPKRADTDMGVLLIKSNDVRWWSGVFGERIEEANAAL</sequence>
<dbReference type="Proteomes" id="UP000245942">
    <property type="component" value="Unassembled WGS sequence"/>
</dbReference>
<name>A0A316U5E6_9BASI</name>
<dbReference type="PANTHER" id="PTHR10807:SF128">
    <property type="entry name" value="PHOSPHATIDYLINOSITOL-3,5-BISPHOSPHATE 3-PHOSPHATASE"/>
    <property type="match status" value="1"/>
</dbReference>
<feature type="binding site" evidence="3">
    <location>
        <begin position="313"/>
        <end position="314"/>
    </location>
    <ligand>
        <name>substrate</name>
    </ligand>
</feature>
<evidence type="ECO:0000256" key="2">
    <source>
        <dbReference type="PIRSR" id="PIRSR630564-1"/>
    </source>
</evidence>
<dbReference type="PANTHER" id="PTHR10807">
    <property type="entry name" value="MYOTUBULARIN-RELATED"/>
    <property type="match status" value="1"/>
</dbReference>
<evidence type="ECO:0000313" key="5">
    <source>
        <dbReference type="EMBL" id="PWN20058.1"/>
    </source>
</evidence>
<dbReference type="InterPro" id="IPR011993">
    <property type="entry name" value="PH-like_dom_sf"/>
</dbReference>
<evidence type="ECO:0000256" key="1">
    <source>
        <dbReference type="ARBA" id="ARBA00007471"/>
    </source>
</evidence>
<accession>A0A316U5E6</accession>
<dbReference type="EMBL" id="KZ819329">
    <property type="protein sequence ID" value="PWN20058.1"/>
    <property type="molecule type" value="Genomic_DNA"/>
</dbReference>
<feature type="binding site" evidence="3">
    <location>
        <begin position="392"/>
        <end position="398"/>
    </location>
    <ligand>
        <name>substrate</name>
    </ligand>
</feature>
<feature type="non-terminal residue" evidence="5">
    <location>
        <position position="641"/>
    </location>
</feature>
<dbReference type="GO" id="GO:0016020">
    <property type="term" value="C:membrane"/>
    <property type="evidence" value="ECO:0007669"/>
    <property type="project" value="TreeGrafter"/>
</dbReference>
<dbReference type="GO" id="GO:0005737">
    <property type="term" value="C:cytoplasm"/>
    <property type="evidence" value="ECO:0007669"/>
    <property type="project" value="TreeGrafter"/>
</dbReference>
<dbReference type="GeneID" id="37012421"/>
<gene>
    <name evidence="5" type="ORF">BCV69DRAFT_260861</name>
</gene>
<dbReference type="SUPFAM" id="SSF50729">
    <property type="entry name" value="PH domain-like"/>
    <property type="match status" value="1"/>
</dbReference>
<evidence type="ECO:0000259" key="4">
    <source>
        <dbReference type="PROSITE" id="PS51339"/>
    </source>
</evidence>
<evidence type="ECO:0000256" key="3">
    <source>
        <dbReference type="PIRSR" id="PIRSR630564-2"/>
    </source>
</evidence>
<dbReference type="RefSeq" id="XP_025347218.1">
    <property type="nucleotide sequence ID" value="XM_025490687.1"/>
</dbReference>
<dbReference type="SUPFAM" id="SSF52799">
    <property type="entry name" value="(Phosphotyrosine protein) phosphatases II"/>
    <property type="match status" value="1"/>
</dbReference>
<comment type="similarity">
    <text evidence="1">Belongs to the protein-tyrosine phosphatase family. Non-receptor class myotubularin subfamily.</text>
</comment>
<dbReference type="STRING" id="1684307.A0A316U5E6"/>
<dbReference type="GO" id="GO:0046856">
    <property type="term" value="P:phosphatidylinositol dephosphorylation"/>
    <property type="evidence" value="ECO:0007669"/>
    <property type="project" value="TreeGrafter"/>
</dbReference>
<dbReference type="InterPro" id="IPR030564">
    <property type="entry name" value="Myotubularin"/>
</dbReference>
<feature type="active site" description="Phosphocysteine intermediate" evidence="2">
    <location>
        <position position="392"/>
    </location>
</feature>
<dbReference type="PROSITE" id="PS51339">
    <property type="entry name" value="PPASE_MYOTUBULARIN"/>
    <property type="match status" value="1"/>
</dbReference>
<dbReference type="Pfam" id="PF06602">
    <property type="entry name" value="Myotub-related"/>
    <property type="match status" value="1"/>
</dbReference>
<dbReference type="GO" id="GO:0004438">
    <property type="term" value="F:phosphatidylinositol-3-phosphate phosphatase activity"/>
    <property type="evidence" value="ECO:0007669"/>
    <property type="project" value="TreeGrafter"/>
</dbReference>
<keyword evidence="6" id="KW-1185">Reference proteome</keyword>
<dbReference type="InterPro" id="IPR029021">
    <property type="entry name" value="Prot-tyrosine_phosphatase-like"/>
</dbReference>
<proteinExistence type="inferred from homology"/>
<reference evidence="5 6" key="1">
    <citation type="journal article" date="2018" name="Mol. Biol. Evol.">
        <title>Broad Genomic Sampling Reveals a Smut Pathogenic Ancestry of the Fungal Clade Ustilaginomycotina.</title>
        <authorList>
            <person name="Kijpornyongpan T."/>
            <person name="Mondo S.J."/>
            <person name="Barry K."/>
            <person name="Sandor L."/>
            <person name="Lee J."/>
            <person name="Lipzen A."/>
            <person name="Pangilinan J."/>
            <person name="LaButti K."/>
            <person name="Hainaut M."/>
            <person name="Henrissat B."/>
            <person name="Grigoriev I.V."/>
            <person name="Spatafora J.W."/>
            <person name="Aime M.C."/>
        </authorList>
    </citation>
    <scope>NUCLEOTIDE SEQUENCE [LARGE SCALE GENOMIC DNA]</scope>
    <source>
        <strain evidence="5 6">MCA 4718</strain>
    </source>
</reference>
<dbReference type="OrthoDB" id="271628at2759"/>
<protein>
    <submittedName>
        <fullName evidence="5">Phosphatases II</fullName>
    </submittedName>
</protein>
<dbReference type="Gene3D" id="2.30.29.30">
    <property type="entry name" value="Pleckstrin-homology domain (PH domain)/Phosphotyrosine-binding domain (PTB)"/>
    <property type="match status" value="1"/>
</dbReference>
<dbReference type="InterPro" id="IPR010569">
    <property type="entry name" value="Myotubularin-like_Pase_dom"/>
</dbReference>
<organism evidence="5 6">
    <name type="scientific">Pseudomicrostroma glucosiphilum</name>
    <dbReference type="NCBI Taxonomy" id="1684307"/>
    <lineage>
        <taxon>Eukaryota</taxon>
        <taxon>Fungi</taxon>
        <taxon>Dikarya</taxon>
        <taxon>Basidiomycota</taxon>
        <taxon>Ustilaginomycotina</taxon>
        <taxon>Exobasidiomycetes</taxon>
        <taxon>Microstromatales</taxon>
        <taxon>Microstromatales incertae sedis</taxon>
        <taxon>Pseudomicrostroma</taxon>
    </lineage>
</organism>
<evidence type="ECO:0000313" key="6">
    <source>
        <dbReference type="Proteomes" id="UP000245942"/>
    </source>
</evidence>
<feature type="domain" description="Myotubularin phosphatase" evidence="4">
    <location>
        <begin position="143"/>
        <end position="630"/>
    </location>
</feature>
<dbReference type="AlphaFoldDB" id="A0A316U5E6"/>